<dbReference type="InterPro" id="IPR043504">
    <property type="entry name" value="Peptidase_S1_PA_chymotrypsin"/>
</dbReference>
<feature type="compositionally biased region" description="Low complexity" evidence="1">
    <location>
        <begin position="16"/>
        <end position="29"/>
    </location>
</feature>
<sequence>MLRGTSAYLGREMKGPDPLLRPARRLPSPTSATADRYRHTARGRPMEGGMKTNPNRLVYSKAMNARSSVVQVIVRRKSDHSVRRGTGFVIQERHHALGVTSLVLTCEHVVRVNPGETGVTMWVRRALQGGGVQELPATVKAFDAFTDVALLIVPGLKGETRRPRLGLTFTASPGNVGDCAIATGYCNPKYRVTAHVRLPAISPGSMRYALYALTSIQAKMQLC</sequence>
<dbReference type="Gene3D" id="2.40.10.10">
    <property type="entry name" value="Trypsin-like serine proteases"/>
    <property type="match status" value="1"/>
</dbReference>
<dbReference type="SUPFAM" id="SSF50494">
    <property type="entry name" value="Trypsin-like serine proteases"/>
    <property type="match status" value="1"/>
</dbReference>
<gene>
    <name evidence="2" type="ORF">HU200_034077</name>
</gene>
<name>A0A835BQJ9_9POAL</name>
<dbReference type="AlphaFoldDB" id="A0A835BQJ9"/>
<proteinExistence type="predicted"/>
<dbReference type="OrthoDB" id="585429at2759"/>
<reference evidence="2" key="1">
    <citation type="submission" date="2020-07" db="EMBL/GenBank/DDBJ databases">
        <title>Genome sequence and genetic diversity analysis of an under-domesticated orphan crop, white fonio (Digitaria exilis).</title>
        <authorList>
            <person name="Bennetzen J.L."/>
            <person name="Chen S."/>
            <person name="Ma X."/>
            <person name="Wang X."/>
            <person name="Yssel A.E.J."/>
            <person name="Chaluvadi S.R."/>
            <person name="Johnson M."/>
            <person name="Gangashetty P."/>
            <person name="Hamidou F."/>
            <person name="Sanogo M.D."/>
            <person name="Zwaenepoel A."/>
            <person name="Wallace J."/>
            <person name="Van De Peer Y."/>
            <person name="Van Deynze A."/>
        </authorList>
    </citation>
    <scope>NUCLEOTIDE SEQUENCE</scope>
    <source>
        <tissue evidence="2">Leaves</tissue>
    </source>
</reference>
<dbReference type="EMBL" id="JACEFO010001825">
    <property type="protein sequence ID" value="KAF8700724.1"/>
    <property type="molecule type" value="Genomic_DNA"/>
</dbReference>
<evidence type="ECO:0008006" key="4">
    <source>
        <dbReference type="Google" id="ProtNLM"/>
    </source>
</evidence>
<evidence type="ECO:0000313" key="3">
    <source>
        <dbReference type="Proteomes" id="UP000636709"/>
    </source>
</evidence>
<evidence type="ECO:0000256" key="1">
    <source>
        <dbReference type="SAM" id="MobiDB-lite"/>
    </source>
</evidence>
<feature type="region of interest" description="Disordered" evidence="1">
    <location>
        <begin position="1"/>
        <end position="53"/>
    </location>
</feature>
<dbReference type="InterPro" id="IPR009003">
    <property type="entry name" value="Peptidase_S1_PA"/>
</dbReference>
<accession>A0A835BQJ9</accession>
<keyword evidence="3" id="KW-1185">Reference proteome</keyword>
<dbReference type="Proteomes" id="UP000636709">
    <property type="component" value="Unassembled WGS sequence"/>
</dbReference>
<organism evidence="2 3">
    <name type="scientific">Digitaria exilis</name>
    <dbReference type="NCBI Taxonomy" id="1010633"/>
    <lineage>
        <taxon>Eukaryota</taxon>
        <taxon>Viridiplantae</taxon>
        <taxon>Streptophyta</taxon>
        <taxon>Embryophyta</taxon>
        <taxon>Tracheophyta</taxon>
        <taxon>Spermatophyta</taxon>
        <taxon>Magnoliopsida</taxon>
        <taxon>Liliopsida</taxon>
        <taxon>Poales</taxon>
        <taxon>Poaceae</taxon>
        <taxon>PACMAD clade</taxon>
        <taxon>Panicoideae</taxon>
        <taxon>Panicodae</taxon>
        <taxon>Paniceae</taxon>
        <taxon>Anthephorinae</taxon>
        <taxon>Digitaria</taxon>
    </lineage>
</organism>
<dbReference type="Pfam" id="PF13365">
    <property type="entry name" value="Trypsin_2"/>
    <property type="match status" value="1"/>
</dbReference>
<protein>
    <recommendedName>
        <fullName evidence="4">Serine protease</fullName>
    </recommendedName>
</protein>
<evidence type="ECO:0000313" key="2">
    <source>
        <dbReference type="EMBL" id="KAF8700724.1"/>
    </source>
</evidence>
<comment type="caution">
    <text evidence="2">The sequence shown here is derived from an EMBL/GenBank/DDBJ whole genome shotgun (WGS) entry which is preliminary data.</text>
</comment>